<gene>
    <name evidence="2" type="ORF">E6K73_05255</name>
</gene>
<evidence type="ECO:0000313" key="3">
    <source>
        <dbReference type="Proteomes" id="UP000320184"/>
    </source>
</evidence>
<feature type="domain" description="YvlB/LiaX N-terminal" evidence="1">
    <location>
        <begin position="3"/>
        <end position="29"/>
    </location>
</feature>
<organism evidence="2 3">
    <name type="scientific">Eiseniibacteriota bacterium</name>
    <dbReference type="NCBI Taxonomy" id="2212470"/>
    <lineage>
        <taxon>Bacteria</taxon>
        <taxon>Candidatus Eiseniibacteriota</taxon>
    </lineage>
</organism>
<accession>A0A538SJW2</accession>
<evidence type="ECO:0000313" key="2">
    <source>
        <dbReference type="EMBL" id="TMQ51657.1"/>
    </source>
</evidence>
<protein>
    <recommendedName>
        <fullName evidence="1">YvlB/LiaX N-terminal domain-containing protein</fullName>
    </recommendedName>
</protein>
<name>A0A538SJW2_UNCEI</name>
<dbReference type="EMBL" id="VBOT01000062">
    <property type="protein sequence ID" value="TMQ51657.1"/>
    <property type="molecule type" value="Genomic_DNA"/>
</dbReference>
<dbReference type="InterPro" id="IPR053959">
    <property type="entry name" value="YvlB/LiaX_N"/>
</dbReference>
<sequence length="171" mass="18070">MSEETRRVLDLLAQGKITVDEADRLLAAIGPVSTGSAATAAAAAGKGGATGEAPSPKYLRITVTKTRGWPGDDGEHARRAWMWPGYMGGRSREVTIRVPVALVRNGMRLGAMIPGLTGAGLQARLRERGVDVDLSKIDVDTIDQLVGEFGEMNIDVVSGRGGKAQVRITCE</sequence>
<dbReference type="Pfam" id="PF22746">
    <property type="entry name" value="SHOCT-like_DUF2089-C"/>
    <property type="match status" value="1"/>
</dbReference>
<reference evidence="2 3" key="1">
    <citation type="journal article" date="2019" name="Nat. Microbiol.">
        <title>Mediterranean grassland soil C-N compound turnover is dependent on rainfall and depth, and is mediated by genomically divergent microorganisms.</title>
        <authorList>
            <person name="Diamond S."/>
            <person name="Andeer P.F."/>
            <person name="Li Z."/>
            <person name="Crits-Christoph A."/>
            <person name="Burstein D."/>
            <person name="Anantharaman K."/>
            <person name="Lane K.R."/>
            <person name="Thomas B.C."/>
            <person name="Pan C."/>
            <person name="Northen T.R."/>
            <person name="Banfield J.F."/>
        </authorList>
    </citation>
    <scope>NUCLEOTIDE SEQUENCE [LARGE SCALE GENOMIC DNA]</scope>
    <source>
        <strain evidence="2">WS_3</strain>
    </source>
</reference>
<dbReference type="AlphaFoldDB" id="A0A538SJW2"/>
<evidence type="ECO:0000259" key="1">
    <source>
        <dbReference type="Pfam" id="PF22746"/>
    </source>
</evidence>
<dbReference type="Proteomes" id="UP000320184">
    <property type="component" value="Unassembled WGS sequence"/>
</dbReference>
<comment type="caution">
    <text evidence="2">The sequence shown here is derived from an EMBL/GenBank/DDBJ whole genome shotgun (WGS) entry which is preliminary data.</text>
</comment>
<proteinExistence type="predicted"/>